<comment type="pathway">
    <text evidence="2 10">Protein modification; protein glycosylation.</text>
</comment>
<dbReference type="AlphaFoldDB" id="A0A0B2VP12"/>
<accession>A0A0B2VP12</accession>
<evidence type="ECO:0000256" key="8">
    <source>
        <dbReference type="ARBA" id="ARBA00022989"/>
    </source>
</evidence>
<evidence type="ECO:0000256" key="2">
    <source>
        <dbReference type="ARBA" id="ARBA00004922"/>
    </source>
</evidence>
<dbReference type="UniPathway" id="UPA00378"/>
<dbReference type="GO" id="GO:0005789">
    <property type="term" value="C:endoplasmic reticulum membrane"/>
    <property type="evidence" value="ECO:0007669"/>
    <property type="project" value="UniProtKB-SubCell"/>
</dbReference>
<dbReference type="EC" id="2.4.1.-" evidence="10"/>
<feature type="transmembrane region" description="Helical" evidence="10">
    <location>
        <begin position="58"/>
        <end position="82"/>
    </location>
</feature>
<comment type="subcellular location">
    <subcellularLocation>
        <location evidence="1 10">Endoplasmic reticulum membrane</location>
        <topology evidence="1 10">Multi-pass membrane protein</topology>
    </subcellularLocation>
</comment>
<comment type="similarity">
    <text evidence="3 10">Belongs to the ALG6/ALG8 glucosyltransferase family.</text>
</comment>
<evidence type="ECO:0000256" key="7">
    <source>
        <dbReference type="ARBA" id="ARBA00022824"/>
    </source>
</evidence>
<gene>
    <name evidence="11" type="primary">C08B11.8</name>
    <name evidence="11" type="ORF">Tcan_17453</name>
</gene>
<keyword evidence="4 10" id="KW-0328">Glycosyltransferase</keyword>
<reference evidence="11 12" key="1">
    <citation type="submission" date="2014-11" db="EMBL/GenBank/DDBJ databases">
        <title>Genetic blueprint of the zoonotic pathogen Toxocara canis.</title>
        <authorList>
            <person name="Zhu X.-Q."/>
            <person name="Korhonen P.K."/>
            <person name="Cai H."/>
            <person name="Young N.D."/>
            <person name="Nejsum P."/>
            <person name="von Samson-Himmelstjerna G."/>
            <person name="Boag P.R."/>
            <person name="Tan P."/>
            <person name="Li Q."/>
            <person name="Min J."/>
            <person name="Yang Y."/>
            <person name="Wang X."/>
            <person name="Fang X."/>
            <person name="Hall R.S."/>
            <person name="Hofmann A."/>
            <person name="Sternberg P.W."/>
            <person name="Jex A.R."/>
            <person name="Gasser R.B."/>
        </authorList>
    </citation>
    <scope>NUCLEOTIDE SEQUENCE [LARGE SCALE GENOMIC DNA]</scope>
    <source>
        <strain evidence="11">PN_DK_2014</strain>
    </source>
</reference>
<keyword evidence="12" id="KW-1185">Reference proteome</keyword>
<dbReference type="OrthoDB" id="4983at2759"/>
<evidence type="ECO:0000256" key="10">
    <source>
        <dbReference type="RuleBase" id="RU363110"/>
    </source>
</evidence>
<dbReference type="STRING" id="6265.A0A0B2VP12"/>
<proteinExistence type="inferred from homology"/>
<evidence type="ECO:0000313" key="12">
    <source>
        <dbReference type="Proteomes" id="UP000031036"/>
    </source>
</evidence>
<evidence type="ECO:0000256" key="4">
    <source>
        <dbReference type="ARBA" id="ARBA00022676"/>
    </source>
</evidence>
<sequence>MEELPGRHCPPMFGDFEAQRHWMEICIHLPVREWSDKIDRSWVALHVSRGIETDAHKLLMRLSVMVSVWALYIPALITFAFLSSGNVNDKVANLWCALNVIVKLKNYEITELIWLRRKCKGECYYCI</sequence>
<dbReference type="EMBL" id="JPKZ01001310">
    <property type="protein sequence ID" value="KHN82760.1"/>
    <property type="molecule type" value="Genomic_DNA"/>
</dbReference>
<comment type="caution">
    <text evidence="11">The sequence shown here is derived from an EMBL/GenBank/DDBJ whole genome shotgun (WGS) entry which is preliminary data.</text>
</comment>
<evidence type="ECO:0000256" key="5">
    <source>
        <dbReference type="ARBA" id="ARBA00022679"/>
    </source>
</evidence>
<evidence type="ECO:0000313" key="11">
    <source>
        <dbReference type="EMBL" id="KHN82760.1"/>
    </source>
</evidence>
<dbReference type="GO" id="GO:0042281">
    <property type="term" value="F:dolichyl pyrophosphate Man9GlcNAc2 alpha-1,3-glucosyltransferase activity"/>
    <property type="evidence" value="ECO:0007669"/>
    <property type="project" value="TreeGrafter"/>
</dbReference>
<keyword evidence="8 10" id="KW-1133">Transmembrane helix</keyword>
<evidence type="ECO:0000256" key="9">
    <source>
        <dbReference type="ARBA" id="ARBA00023136"/>
    </source>
</evidence>
<evidence type="ECO:0000256" key="1">
    <source>
        <dbReference type="ARBA" id="ARBA00004477"/>
    </source>
</evidence>
<keyword evidence="6 10" id="KW-0812">Transmembrane</keyword>
<dbReference type="Pfam" id="PF03155">
    <property type="entry name" value="Alg6_Alg8"/>
    <property type="match status" value="2"/>
</dbReference>
<organism evidence="11 12">
    <name type="scientific">Toxocara canis</name>
    <name type="common">Canine roundworm</name>
    <dbReference type="NCBI Taxonomy" id="6265"/>
    <lineage>
        <taxon>Eukaryota</taxon>
        <taxon>Metazoa</taxon>
        <taxon>Ecdysozoa</taxon>
        <taxon>Nematoda</taxon>
        <taxon>Chromadorea</taxon>
        <taxon>Rhabditida</taxon>
        <taxon>Spirurina</taxon>
        <taxon>Ascaridomorpha</taxon>
        <taxon>Ascaridoidea</taxon>
        <taxon>Toxocaridae</taxon>
        <taxon>Toxocara</taxon>
    </lineage>
</organism>
<protein>
    <recommendedName>
        <fullName evidence="10">Alpha-1,3-glucosyltransferase</fullName>
        <ecNumber evidence="10">2.4.1.-</ecNumber>
    </recommendedName>
</protein>
<evidence type="ECO:0000256" key="6">
    <source>
        <dbReference type="ARBA" id="ARBA00022692"/>
    </source>
</evidence>
<comment type="caution">
    <text evidence="10">Lacks conserved residue(s) required for the propagation of feature annotation.</text>
</comment>
<keyword evidence="9 10" id="KW-0472">Membrane</keyword>
<keyword evidence="5 10" id="KW-0808">Transferase</keyword>
<keyword evidence="7 10" id="KW-0256">Endoplasmic reticulum</keyword>
<name>A0A0B2VP12_TOXCA</name>
<dbReference type="PANTHER" id="PTHR12413">
    <property type="entry name" value="DOLICHYL GLYCOSYLTRANSFERASE"/>
    <property type="match status" value="1"/>
</dbReference>
<evidence type="ECO:0000256" key="3">
    <source>
        <dbReference type="ARBA" id="ARBA00008715"/>
    </source>
</evidence>
<dbReference type="PANTHER" id="PTHR12413:SF1">
    <property type="entry name" value="DOLICHYL PYROPHOSPHATE MAN9GLCNAC2 ALPHA-1,3-GLUCOSYLTRANSFERASE"/>
    <property type="match status" value="1"/>
</dbReference>
<dbReference type="InterPro" id="IPR004856">
    <property type="entry name" value="Glyco_trans_ALG6/ALG8"/>
</dbReference>
<dbReference type="Proteomes" id="UP000031036">
    <property type="component" value="Unassembled WGS sequence"/>
</dbReference>